<dbReference type="GO" id="GO:0005643">
    <property type="term" value="C:nuclear pore"/>
    <property type="evidence" value="ECO:0007669"/>
    <property type="project" value="TreeGrafter"/>
</dbReference>
<feature type="compositionally biased region" description="Polar residues" evidence="5">
    <location>
        <begin position="1150"/>
        <end position="1160"/>
    </location>
</feature>
<dbReference type="EMBL" id="KV929041">
    <property type="protein sequence ID" value="PIO33186.1"/>
    <property type="molecule type" value="Genomic_DNA"/>
</dbReference>
<dbReference type="Proteomes" id="UP000228934">
    <property type="component" value="Unassembled WGS sequence"/>
</dbReference>
<dbReference type="Pfam" id="PF00638">
    <property type="entry name" value="Ran_BP1"/>
    <property type="match status" value="3"/>
</dbReference>
<feature type="compositionally biased region" description="Polar residues" evidence="5">
    <location>
        <begin position="1064"/>
        <end position="1078"/>
    </location>
</feature>
<feature type="region of interest" description="Disordered" evidence="5">
    <location>
        <begin position="235"/>
        <end position="262"/>
    </location>
</feature>
<protein>
    <recommendedName>
        <fullName evidence="10">E3 SUMO-protein ligase RanBP2</fullName>
    </recommendedName>
</protein>
<evidence type="ECO:0000256" key="1">
    <source>
        <dbReference type="ARBA" id="ARBA00022723"/>
    </source>
</evidence>
<feature type="region of interest" description="Disordered" evidence="5">
    <location>
        <begin position="1411"/>
        <end position="1435"/>
    </location>
</feature>
<dbReference type="GO" id="GO:0008270">
    <property type="term" value="F:zinc ion binding"/>
    <property type="evidence" value="ECO:0007669"/>
    <property type="project" value="UniProtKB-KW"/>
</dbReference>
<dbReference type="FunFam" id="4.10.1060.10:FF:000003">
    <property type="entry name" value="E3 SUMO-protein ligase RanBP2"/>
    <property type="match status" value="3"/>
</dbReference>
<dbReference type="PROSITE" id="PS50199">
    <property type="entry name" value="ZF_RANBP2_2"/>
    <property type="match status" value="4"/>
</dbReference>
<evidence type="ECO:0000259" key="7">
    <source>
        <dbReference type="PROSITE" id="PS50199"/>
    </source>
</evidence>
<feature type="region of interest" description="Disordered" evidence="5">
    <location>
        <begin position="1139"/>
        <end position="1175"/>
    </location>
</feature>
<dbReference type="SUPFAM" id="SSF90209">
    <property type="entry name" value="Ran binding protein zinc finger-like"/>
    <property type="match status" value="3"/>
</dbReference>
<organism evidence="8 9">
    <name type="scientific">Aquarana catesbeiana</name>
    <name type="common">American bullfrog</name>
    <name type="synonym">Rana catesbeiana</name>
    <dbReference type="NCBI Taxonomy" id="8400"/>
    <lineage>
        <taxon>Eukaryota</taxon>
        <taxon>Metazoa</taxon>
        <taxon>Chordata</taxon>
        <taxon>Craniata</taxon>
        <taxon>Vertebrata</taxon>
        <taxon>Euteleostomi</taxon>
        <taxon>Amphibia</taxon>
        <taxon>Batrachia</taxon>
        <taxon>Anura</taxon>
        <taxon>Neobatrachia</taxon>
        <taxon>Ranoidea</taxon>
        <taxon>Ranidae</taxon>
        <taxon>Aquarana</taxon>
    </lineage>
</organism>
<feature type="region of interest" description="Disordered" evidence="5">
    <location>
        <begin position="1064"/>
        <end position="1097"/>
    </location>
</feature>
<keyword evidence="1" id="KW-0479">Metal-binding</keyword>
<dbReference type="InterPro" id="IPR000156">
    <property type="entry name" value="Ran_bind_dom"/>
</dbReference>
<evidence type="ECO:0000313" key="8">
    <source>
        <dbReference type="EMBL" id="PIO33186.1"/>
    </source>
</evidence>
<feature type="compositionally biased region" description="Basic and acidic residues" evidence="5">
    <location>
        <begin position="238"/>
        <end position="248"/>
    </location>
</feature>
<dbReference type="GO" id="GO:0005737">
    <property type="term" value="C:cytoplasm"/>
    <property type="evidence" value="ECO:0007669"/>
    <property type="project" value="TreeGrafter"/>
</dbReference>
<dbReference type="OrthoDB" id="2357150at2759"/>
<evidence type="ECO:0000313" key="9">
    <source>
        <dbReference type="Proteomes" id="UP000228934"/>
    </source>
</evidence>
<keyword evidence="2 4" id="KW-0863">Zinc-finger</keyword>
<keyword evidence="3" id="KW-0862">Zinc</keyword>
<feature type="domain" description="RanBP2-type" evidence="7">
    <location>
        <begin position="657"/>
        <end position="686"/>
    </location>
</feature>
<feature type="domain" description="RanBP2-type" evidence="7">
    <location>
        <begin position="595"/>
        <end position="624"/>
    </location>
</feature>
<dbReference type="InterPro" id="IPR045255">
    <property type="entry name" value="RanBP1-like"/>
</dbReference>
<gene>
    <name evidence="8" type="ORF">AB205_0085320</name>
</gene>
<dbReference type="FunFam" id="2.30.29.30:FF:000018">
    <property type="entry name" value="E3 SUMO-protein ligase RanBP2"/>
    <property type="match status" value="3"/>
</dbReference>
<evidence type="ECO:0000256" key="5">
    <source>
        <dbReference type="SAM" id="MobiDB-lite"/>
    </source>
</evidence>
<dbReference type="PANTHER" id="PTHR23138">
    <property type="entry name" value="RAN BINDING PROTEIN"/>
    <property type="match status" value="1"/>
</dbReference>
<feature type="domain" description="RanBD1" evidence="6">
    <location>
        <begin position="888"/>
        <end position="1024"/>
    </location>
</feature>
<feature type="region of interest" description="Disordered" evidence="5">
    <location>
        <begin position="734"/>
        <end position="753"/>
    </location>
</feature>
<dbReference type="PANTHER" id="PTHR23138:SF87">
    <property type="entry name" value="E3 SUMO-PROTEIN LIGASE RANBP2"/>
    <property type="match status" value="1"/>
</dbReference>
<evidence type="ECO:0000256" key="4">
    <source>
        <dbReference type="PROSITE-ProRule" id="PRU00322"/>
    </source>
</evidence>
<dbReference type="PROSITE" id="PS01358">
    <property type="entry name" value="ZF_RANBP2_1"/>
    <property type="match status" value="4"/>
</dbReference>
<name>A0A2G9RZ59_AQUCT</name>
<evidence type="ECO:0000259" key="6">
    <source>
        <dbReference type="PROSITE" id="PS50196"/>
    </source>
</evidence>
<feature type="domain" description="RanBD1" evidence="6">
    <location>
        <begin position="261"/>
        <end position="397"/>
    </location>
</feature>
<dbReference type="SUPFAM" id="SSF50729">
    <property type="entry name" value="PH domain-like"/>
    <property type="match status" value="3"/>
</dbReference>
<evidence type="ECO:0000256" key="2">
    <source>
        <dbReference type="ARBA" id="ARBA00022771"/>
    </source>
</evidence>
<dbReference type="CDD" id="cd13177">
    <property type="entry name" value="RanBD2_RanBP2-like"/>
    <property type="match status" value="1"/>
</dbReference>
<reference evidence="9" key="1">
    <citation type="journal article" date="2017" name="Nat. Commun.">
        <title>The North American bullfrog draft genome provides insight into hormonal regulation of long noncoding RNA.</title>
        <authorList>
            <person name="Hammond S.A."/>
            <person name="Warren R.L."/>
            <person name="Vandervalk B.P."/>
            <person name="Kucuk E."/>
            <person name="Khan H."/>
            <person name="Gibb E.A."/>
            <person name="Pandoh P."/>
            <person name="Kirk H."/>
            <person name="Zhao Y."/>
            <person name="Jones M."/>
            <person name="Mungall A.J."/>
            <person name="Coope R."/>
            <person name="Pleasance S."/>
            <person name="Moore R.A."/>
            <person name="Holt R.A."/>
            <person name="Round J.M."/>
            <person name="Ohora S."/>
            <person name="Walle B.V."/>
            <person name="Veldhoen N."/>
            <person name="Helbing C.C."/>
            <person name="Birol I."/>
        </authorList>
    </citation>
    <scope>NUCLEOTIDE SEQUENCE [LARGE SCALE GENOMIC DNA]</scope>
</reference>
<dbReference type="GO" id="GO:0006607">
    <property type="term" value="P:NLS-bearing protein import into nucleus"/>
    <property type="evidence" value="ECO:0007669"/>
    <property type="project" value="TreeGrafter"/>
</dbReference>
<evidence type="ECO:0000256" key="3">
    <source>
        <dbReference type="ARBA" id="ARBA00022833"/>
    </source>
</evidence>
<dbReference type="SMART" id="SM00160">
    <property type="entry name" value="RanBD"/>
    <property type="match status" value="3"/>
</dbReference>
<dbReference type="InterPro" id="IPR036443">
    <property type="entry name" value="Znf_RanBP2_sf"/>
</dbReference>
<dbReference type="SMART" id="SM00547">
    <property type="entry name" value="ZnF_RBZ"/>
    <property type="match status" value="4"/>
</dbReference>
<feature type="domain" description="RanBP2-type" evidence="7">
    <location>
        <begin position="473"/>
        <end position="503"/>
    </location>
</feature>
<dbReference type="Gene3D" id="4.10.1060.10">
    <property type="entry name" value="Zinc finger, RanBP2-type"/>
    <property type="match status" value="3"/>
</dbReference>
<dbReference type="PROSITE" id="PS50196">
    <property type="entry name" value="RANBD1"/>
    <property type="match status" value="3"/>
</dbReference>
<dbReference type="InterPro" id="IPR001876">
    <property type="entry name" value="Znf_RanBP2"/>
</dbReference>
<feature type="region of interest" description="Disordered" evidence="5">
    <location>
        <begin position="1346"/>
        <end position="1374"/>
    </location>
</feature>
<evidence type="ECO:0008006" key="10">
    <source>
        <dbReference type="Google" id="ProtNLM"/>
    </source>
</evidence>
<sequence length="1541" mass="169369">MNNILHKRIHISLCCLFPQTSVYPGNRMAAQQHMYAMHTPPVQNPAMCGHALRFESPATNILSPQTDEFYNYNLPQNTANPTLPEPGYFTKAALGTQPAKAEFVKNSFVQPIQSEGPKPSPFTAPLQSTPTFKFNSNFKSNDGDFTFSSNQSGTPANAGSECLLRLLTSDKPINDQGIKPATFDTDSRNMFRFGEKNFLNNLPEGSNQIQDKNSTAFGQADNIFSFQSSAKATFVPPTKEHNKSHDSDVGSEYVAEEDGPHFEPVVPLPEKIQVKTGEEDEEEMFCNRAKLFRFDTDTKEWKERGVGNVKILRHRVSGKIRLLMRREQVLKICANHLITPDMKLKPLAASDKSYVWHAYDYADEMPKSEQLAIRFKTAEEAARFKAKFEAAQKSLQSTDDSADVTKPKPDKESIKVGVAAAQSFSFGSQFGSSAQDANTANPGKCSLSMSASAFTFSKDTLTNKPLSAEQPVKSKEQWICSKCSTFNDTANKQCVHCNPSNQSSSGLPTPKSITGFMNTAASQSTSFGSAFVKKAGQWDCDICLVRNEPSATICVACQTPNPTSAQIAATCASSFKFVAPESSSQKDFGSLFAKKEGQWDCSICLVRNEANVLKCVSCQSPQAQQPTSNTAGVPSQNSGFTFSKSQNGSLGSMFSRKEGQWDCIVCLVRNEASAATCVACQAANPNAKSDTAATEAKPAFALGYKASPPESFGPPSTGFKCNFTGKGFKFGTTDDKSSSGFKAPSASEDGKASKEGFSFTMPFSSSFKFGTAEPNKAEQVKETAPLLKAALGGDKDIPSIEIGLQCEENKQKQSGEIFANTDGFSFADLAKSSEGFGFGKKDPNFKGFSGAGEKLFVSKSDKFDQANASAEQEVAEELYKTEDRDDIHFEPVVQLPDKVDLVTGEEDEKTLYCQRVKLYRFDTDSSQWKERGVGTLKILKNEVNGKLRILMRREQVLKVCANHWITTTMHLKPLSGSDRAWIWMANDFSDVDPKLEQLAAKFKMPEQAEEFKNKFEECQRLLLDIPLQTPHKLVDTGRTAHLIKKAEEMKTGLKDLKTFLTDNSKNAEGDATLSTSESLIKKTSESTEPTYEWDTYDMRPGSLEGKLDDSIYASPLKNSPDKSNLFRFGESTLGFNFSFQPAPSPAKSPTKLNQSRTSVGTDEESDVTQEEERDGQYFEPVVPLPDLIEITSGEENEQTLFCHRAKLYRFDKGINQWKERGIGDLKILQSYDSKAARIVMRRDQVLKLCANHRVIPDMHLEPMKGAERAWVWTAHDFSEGEGNVELFAVRFKHQEVADLFKEIFEEAKIAQSNDGMLPPFSTRVTTPKASPCGKAAVAILEETTKEKTDLPTVTPASEAKSDTVNSSDKTPKNVVSPPKFVFGSEVVKNIFSTEKKAFTFGNSSGASTLFGFSFNPSKPQNEEEGKPYPQPTPGIQETKSYSSIESTPVSLKPLEQKVLQNPLVSTSSITSTQPLQTPARGSAAAILLLQTLFLQLLVCTVTGKTISGGTHTLMSLFALLYYLPLNKMAAAEDCRLTLGTH</sequence>
<keyword evidence="9" id="KW-1185">Reference proteome</keyword>
<dbReference type="InterPro" id="IPR011993">
    <property type="entry name" value="PH-like_dom_sf"/>
</dbReference>
<dbReference type="GO" id="GO:0005096">
    <property type="term" value="F:GTPase activator activity"/>
    <property type="evidence" value="ECO:0007669"/>
    <property type="project" value="TreeGrafter"/>
</dbReference>
<feature type="domain" description="RanBP2-type" evidence="7">
    <location>
        <begin position="534"/>
        <end position="563"/>
    </location>
</feature>
<proteinExistence type="predicted"/>
<accession>A0A2G9RZ59</accession>
<feature type="compositionally biased region" description="Acidic residues" evidence="5">
    <location>
        <begin position="1161"/>
        <end position="1173"/>
    </location>
</feature>
<dbReference type="Gene3D" id="2.30.29.30">
    <property type="entry name" value="Pleckstrin-homology domain (PH domain)/Phosphotyrosine-binding domain (PTB)"/>
    <property type="match status" value="3"/>
</dbReference>
<feature type="domain" description="RanBD1" evidence="6">
    <location>
        <begin position="1177"/>
        <end position="1313"/>
    </location>
</feature>
<dbReference type="Pfam" id="PF00641">
    <property type="entry name" value="Zn_ribbon_RanBP"/>
    <property type="match status" value="3"/>
</dbReference>